<dbReference type="OrthoDB" id="3261064at2"/>
<dbReference type="Gene3D" id="1.10.30.50">
    <property type="match status" value="1"/>
</dbReference>
<dbReference type="Proteomes" id="UP000307380">
    <property type="component" value="Unassembled WGS sequence"/>
</dbReference>
<name>A0A4S4FXD5_9MICO</name>
<gene>
    <name evidence="2" type="ORF">E6C70_04005</name>
</gene>
<organism evidence="2 3">
    <name type="scientific">Orlajensenia flava</name>
    <dbReference type="NCBI Taxonomy" id="2565934"/>
    <lineage>
        <taxon>Bacteria</taxon>
        <taxon>Bacillati</taxon>
        <taxon>Actinomycetota</taxon>
        <taxon>Actinomycetes</taxon>
        <taxon>Micrococcales</taxon>
        <taxon>Microbacteriaceae</taxon>
        <taxon>Orlajensenia</taxon>
    </lineage>
</organism>
<feature type="compositionally biased region" description="Basic and acidic residues" evidence="1">
    <location>
        <begin position="430"/>
        <end position="440"/>
    </location>
</feature>
<proteinExistence type="predicted"/>
<accession>A0A4S4FXD5</accession>
<dbReference type="RefSeq" id="WP_136422442.1">
    <property type="nucleotide sequence ID" value="NZ_SSSN01000003.1"/>
</dbReference>
<evidence type="ECO:0000313" key="2">
    <source>
        <dbReference type="EMBL" id="THG35234.1"/>
    </source>
</evidence>
<feature type="region of interest" description="Disordered" evidence="1">
    <location>
        <begin position="418"/>
        <end position="440"/>
    </location>
</feature>
<sequence>MGITREVFALDPNQASDWEIDACEYAPTDRDDLVASFDRMESSARAASRAAAAQWAAVADAVEHARTVPEVYLDSTAQDPRGTTSERELLERAIIKDVAMWLDLSVTAASAMATRAVTLRERLPRMWSEFSRQGVITAGSAAVLADVVKGMPSHLDADFENVMLAQGRGLPPAKLRRLAFATRERFEKLTRQERFDVAAEGRKVAFEPLADGMAWLGLYGRADVLLRAKARIDANAERLAAVDGEARTLDQLRADVAGDILCATGAPHEVVPTVFVTVPVLRLAGIRREDAEAAGVDPAIATDGAASLDGYGLIDDDTARRLFAKAPSFARIATDPFHGIRLQLDRSSRRPSQAQRNWLRLRYGTCAEGGCNRPAGRCDIDHTTDWQFDGPTNDANLAPICESGHTIKHKTQFRYERDPDFGLRITSPTGRERSTDPPPF</sequence>
<dbReference type="EMBL" id="SSSN01000003">
    <property type="protein sequence ID" value="THG35234.1"/>
    <property type="molecule type" value="Genomic_DNA"/>
</dbReference>
<comment type="caution">
    <text evidence="2">The sequence shown here is derived from an EMBL/GenBank/DDBJ whole genome shotgun (WGS) entry which is preliminary data.</text>
</comment>
<evidence type="ECO:0000313" key="3">
    <source>
        <dbReference type="Proteomes" id="UP000307380"/>
    </source>
</evidence>
<dbReference type="CDD" id="cd00085">
    <property type="entry name" value="HNHc"/>
    <property type="match status" value="1"/>
</dbReference>
<evidence type="ECO:0008006" key="4">
    <source>
        <dbReference type="Google" id="ProtNLM"/>
    </source>
</evidence>
<evidence type="ECO:0000256" key="1">
    <source>
        <dbReference type="SAM" id="MobiDB-lite"/>
    </source>
</evidence>
<dbReference type="InterPro" id="IPR003615">
    <property type="entry name" value="HNH_nuc"/>
</dbReference>
<reference evidence="2 3" key="1">
    <citation type="submission" date="2019-04" db="EMBL/GenBank/DDBJ databases">
        <authorList>
            <person name="Jiang L."/>
        </authorList>
    </citation>
    <scope>NUCLEOTIDE SEQUENCE [LARGE SCALE GENOMIC DNA]</scope>
    <source>
        <strain evidence="2 3">YIM 131861</strain>
    </source>
</reference>
<dbReference type="AlphaFoldDB" id="A0A4S4FXD5"/>
<protein>
    <recommendedName>
        <fullName evidence="4">HNH endonuclease</fullName>
    </recommendedName>
</protein>
<keyword evidence="3" id="KW-1185">Reference proteome</keyword>